<dbReference type="Gene3D" id="3.40.630.30">
    <property type="match status" value="1"/>
</dbReference>
<dbReference type="EMBL" id="CADCUR010000050">
    <property type="protein sequence ID" value="CAA9385531.1"/>
    <property type="molecule type" value="Genomic_DNA"/>
</dbReference>
<evidence type="ECO:0000313" key="2">
    <source>
        <dbReference type="EMBL" id="CAA9385531.1"/>
    </source>
</evidence>
<dbReference type="PROSITE" id="PS51186">
    <property type="entry name" value="GNAT"/>
    <property type="match status" value="1"/>
</dbReference>
<dbReference type="InterPro" id="IPR000182">
    <property type="entry name" value="GNAT_dom"/>
</dbReference>
<dbReference type="AlphaFoldDB" id="A0A6J4NHW9"/>
<dbReference type="InterPro" id="IPR016181">
    <property type="entry name" value="Acyl_CoA_acyltransferase"/>
</dbReference>
<dbReference type="SUPFAM" id="SSF55729">
    <property type="entry name" value="Acyl-CoA N-acyltransferases (Nat)"/>
    <property type="match status" value="1"/>
</dbReference>
<sequence>MHKIALAESDEEILNCFSVMSELRPHLAAEDFLPRVKKLTEATGLRLAFLQAAGEVKAVAGFRISEWLAADGKYFEIEDLVTKSGERSRGCGGELFDWLVAYAEENGCTHLRLVSKVERTDAHRFYERKGMAHVAHYFSMNL</sequence>
<gene>
    <name evidence="2" type="ORF">AVDCRST_MAG74-661</name>
</gene>
<evidence type="ECO:0000259" key="1">
    <source>
        <dbReference type="PROSITE" id="PS51186"/>
    </source>
</evidence>
<dbReference type="Pfam" id="PF00583">
    <property type="entry name" value="Acetyltransf_1"/>
    <property type="match status" value="1"/>
</dbReference>
<dbReference type="GO" id="GO:0016747">
    <property type="term" value="F:acyltransferase activity, transferring groups other than amino-acyl groups"/>
    <property type="evidence" value="ECO:0007669"/>
    <property type="project" value="InterPro"/>
</dbReference>
<organism evidence="2">
    <name type="scientific">uncultured Pyrinomonadaceae bacterium</name>
    <dbReference type="NCBI Taxonomy" id="2283094"/>
    <lineage>
        <taxon>Bacteria</taxon>
        <taxon>Pseudomonadati</taxon>
        <taxon>Acidobacteriota</taxon>
        <taxon>Blastocatellia</taxon>
        <taxon>Blastocatellales</taxon>
        <taxon>Pyrinomonadaceae</taxon>
        <taxon>environmental samples</taxon>
    </lineage>
</organism>
<accession>A0A6J4NHW9</accession>
<proteinExistence type="predicted"/>
<name>A0A6J4NHW9_9BACT</name>
<reference evidence="2" key="1">
    <citation type="submission" date="2020-02" db="EMBL/GenBank/DDBJ databases">
        <authorList>
            <person name="Meier V. D."/>
        </authorList>
    </citation>
    <scope>NUCLEOTIDE SEQUENCE</scope>
    <source>
        <strain evidence="2">AVDCRST_MAG74</strain>
    </source>
</reference>
<protein>
    <recommendedName>
        <fullName evidence="1">N-acetyltransferase domain-containing protein</fullName>
    </recommendedName>
</protein>
<feature type="domain" description="N-acetyltransferase" evidence="1">
    <location>
        <begin position="4"/>
        <end position="142"/>
    </location>
</feature>